<keyword evidence="3" id="KW-0677">Repeat</keyword>
<accession>A0A0B6YES3</accession>
<dbReference type="PROSITE" id="PS50268">
    <property type="entry name" value="CADHERIN_2"/>
    <property type="match status" value="1"/>
</dbReference>
<comment type="subcellular location">
    <subcellularLocation>
        <location evidence="1">Membrane</location>
        <topology evidence="1">Single-pass membrane protein</topology>
    </subcellularLocation>
</comment>
<dbReference type="CDD" id="cd11304">
    <property type="entry name" value="Cadherin_repeat"/>
    <property type="match status" value="2"/>
</dbReference>
<dbReference type="InterPro" id="IPR002126">
    <property type="entry name" value="Cadherin-like_dom"/>
</dbReference>
<dbReference type="Gene3D" id="2.60.40.60">
    <property type="entry name" value="Cadherins"/>
    <property type="match status" value="2"/>
</dbReference>
<feature type="non-terminal residue" evidence="10">
    <location>
        <position position="1"/>
    </location>
</feature>
<reference evidence="10" key="1">
    <citation type="submission" date="2014-12" db="EMBL/GenBank/DDBJ databases">
        <title>Insight into the proteome of Arion vulgaris.</title>
        <authorList>
            <person name="Aradska J."/>
            <person name="Bulat T."/>
            <person name="Smidak R."/>
            <person name="Sarate P."/>
            <person name="Gangsoo J."/>
            <person name="Sialana F."/>
            <person name="Bilban M."/>
            <person name="Lubec G."/>
        </authorList>
    </citation>
    <scope>NUCLEOTIDE SEQUENCE</scope>
    <source>
        <tissue evidence="10">Skin</tissue>
    </source>
</reference>
<protein>
    <recommendedName>
        <fullName evidence="9">Cadherin domain-containing protein</fullName>
    </recommendedName>
</protein>
<evidence type="ECO:0000256" key="5">
    <source>
        <dbReference type="ARBA" id="ARBA00022989"/>
    </source>
</evidence>
<organism evidence="10">
    <name type="scientific">Arion vulgaris</name>
    <dbReference type="NCBI Taxonomy" id="1028688"/>
    <lineage>
        <taxon>Eukaryota</taxon>
        <taxon>Metazoa</taxon>
        <taxon>Spiralia</taxon>
        <taxon>Lophotrochozoa</taxon>
        <taxon>Mollusca</taxon>
        <taxon>Gastropoda</taxon>
        <taxon>Heterobranchia</taxon>
        <taxon>Euthyneura</taxon>
        <taxon>Panpulmonata</taxon>
        <taxon>Eupulmonata</taxon>
        <taxon>Stylommatophora</taxon>
        <taxon>Helicina</taxon>
        <taxon>Arionoidea</taxon>
        <taxon>Arionidae</taxon>
        <taxon>Arion</taxon>
    </lineage>
</organism>
<dbReference type="AlphaFoldDB" id="A0A0B6YES3"/>
<evidence type="ECO:0000256" key="1">
    <source>
        <dbReference type="ARBA" id="ARBA00004167"/>
    </source>
</evidence>
<evidence type="ECO:0000313" key="10">
    <source>
        <dbReference type="EMBL" id="CEK54728.1"/>
    </source>
</evidence>
<evidence type="ECO:0000256" key="6">
    <source>
        <dbReference type="ARBA" id="ARBA00023136"/>
    </source>
</evidence>
<dbReference type="InterPro" id="IPR015919">
    <property type="entry name" value="Cadherin-like_sf"/>
</dbReference>
<dbReference type="PANTHER" id="PTHR24028:SF328">
    <property type="entry name" value="CADHERIN-3"/>
    <property type="match status" value="1"/>
</dbReference>
<dbReference type="Pfam" id="PF00028">
    <property type="entry name" value="Cadherin"/>
    <property type="match status" value="1"/>
</dbReference>
<dbReference type="EMBL" id="HACG01007863">
    <property type="protein sequence ID" value="CEK54728.1"/>
    <property type="molecule type" value="Transcribed_RNA"/>
</dbReference>
<keyword evidence="4 8" id="KW-0106">Calcium</keyword>
<dbReference type="PRINTS" id="PR00205">
    <property type="entry name" value="CADHERIN"/>
</dbReference>
<dbReference type="PANTHER" id="PTHR24028">
    <property type="entry name" value="CADHERIN-87A"/>
    <property type="match status" value="1"/>
</dbReference>
<evidence type="ECO:0000256" key="4">
    <source>
        <dbReference type="ARBA" id="ARBA00022837"/>
    </source>
</evidence>
<dbReference type="InterPro" id="IPR020894">
    <property type="entry name" value="Cadherin_CS"/>
</dbReference>
<feature type="domain" description="Cadherin" evidence="9">
    <location>
        <begin position="3"/>
        <end position="92"/>
    </location>
</feature>
<dbReference type="SUPFAM" id="SSF49313">
    <property type="entry name" value="Cadherin-like"/>
    <property type="match status" value="2"/>
</dbReference>
<evidence type="ECO:0000256" key="8">
    <source>
        <dbReference type="PROSITE-ProRule" id="PRU00043"/>
    </source>
</evidence>
<dbReference type="PROSITE" id="PS00232">
    <property type="entry name" value="CADHERIN_1"/>
    <property type="match status" value="1"/>
</dbReference>
<evidence type="ECO:0000256" key="3">
    <source>
        <dbReference type="ARBA" id="ARBA00022737"/>
    </source>
</evidence>
<dbReference type="GO" id="GO:0007156">
    <property type="term" value="P:homophilic cell adhesion via plasma membrane adhesion molecules"/>
    <property type="evidence" value="ECO:0007669"/>
    <property type="project" value="InterPro"/>
</dbReference>
<feature type="non-terminal residue" evidence="10">
    <location>
        <position position="122"/>
    </location>
</feature>
<evidence type="ECO:0000256" key="7">
    <source>
        <dbReference type="ARBA" id="ARBA00023180"/>
    </source>
</evidence>
<keyword evidence="6" id="KW-0472">Membrane</keyword>
<keyword evidence="2" id="KW-0812">Transmembrane</keyword>
<dbReference type="GO" id="GO:0005509">
    <property type="term" value="F:calcium ion binding"/>
    <property type="evidence" value="ECO:0007669"/>
    <property type="project" value="UniProtKB-UniRule"/>
</dbReference>
<sequence>EIGRVVAYVSASDPDSGDNGQTSCSLNSNEFKLVKLDDEGKYKVELMWTLDREIKDLYNITLTCFDNGLPPLKATADFSVKVLDENDHEPVFSLRVYEATVYESNTIGAFITQLTVTDADIG</sequence>
<name>A0A0B6YES3_9EUPU</name>
<evidence type="ECO:0000256" key="2">
    <source>
        <dbReference type="ARBA" id="ARBA00022692"/>
    </source>
</evidence>
<dbReference type="FunFam" id="2.60.40.60:FF:000092">
    <property type="entry name" value="Protocadherin 8"/>
    <property type="match status" value="1"/>
</dbReference>
<dbReference type="InterPro" id="IPR050174">
    <property type="entry name" value="Protocadherin/Cadherin-CA"/>
</dbReference>
<evidence type="ECO:0000259" key="9">
    <source>
        <dbReference type="PROSITE" id="PS50268"/>
    </source>
</evidence>
<proteinExistence type="predicted"/>
<keyword evidence="5" id="KW-1133">Transmembrane helix</keyword>
<gene>
    <name evidence="10" type="primary">ORF23503</name>
</gene>
<dbReference type="SMART" id="SM00112">
    <property type="entry name" value="CA"/>
    <property type="match status" value="1"/>
</dbReference>
<dbReference type="GO" id="GO:0005886">
    <property type="term" value="C:plasma membrane"/>
    <property type="evidence" value="ECO:0007669"/>
    <property type="project" value="InterPro"/>
</dbReference>
<keyword evidence="7" id="KW-0325">Glycoprotein</keyword>